<evidence type="ECO:0000313" key="7">
    <source>
        <dbReference type="Proteomes" id="UP000533598"/>
    </source>
</evidence>
<keyword evidence="4" id="KW-0234">DNA repair</keyword>
<dbReference type="SMART" id="SM00478">
    <property type="entry name" value="ENDO3c"/>
    <property type="match status" value="1"/>
</dbReference>
<dbReference type="EMBL" id="JACHMH010000001">
    <property type="protein sequence ID" value="MBB4675819.1"/>
    <property type="molecule type" value="Genomic_DNA"/>
</dbReference>
<proteinExistence type="predicted"/>
<dbReference type="Proteomes" id="UP000533598">
    <property type="component" value="Unassembled WGS sequence"/>
</dbReference>
<sequence length="309" mass="33209">MTLAAPAVERAWTPPFPLDLAAVLGPLRRGPADPCLRIGPDGSVWRASNTAAGVATIALRRAHGEIRASAWGPGAELALAGLPDLLGARDDDTGFLAHHELIAQARRRAPGLRLGRTGQVWDVLIPAVLEQKVTGKEAWRSWRELCRRFGTPAPGAAGVSPELLFAPPTPKALLAIPDWDWHRAGVDGARRRTLLAAASVATRLERAVDLGGEAGRDLLCKVPGIGVWTAAEIAQRAWGDPDAVSVGDYHLHDAVGWALTGRDATDEEMLALLAPYAPHRQRAVRYLELTGARKPRRGPRFAGRDYRAI</sequence>
<reference evidence="6 7" key="1">
    <citation type="submission" date="2020-08" db="EMBL/GenBank/DDBJ databases">
        <title>Sequencing the genomes of 1000 actinobacteria strains.</title>
        <authorList>
            <person name="Klenk H.-P."/>
        </authorList>
    </citation>
    <scope>NUCLEOTIDE SEQUENCE [LARGE SCALE GENOMIC DNA]</scope>
    <source>
        <strain evidence="6 7">DSM 44230</strain>
    </source>
</reference>
<protein>
    <recommendedName>
        <fullName evidence="2">DNA-3-methyladenine glycosylase II</fullName>
        <ecNumber evidence="2">3.2.2.21</ecNumber>
    </recommendedName>
</protein>
<dbReference type="GO" id="GO:0032131">
    <property type="term" value="F:alkylated DNA binding"/>
    <property type="evidence" value="ECO:0007669"/>
    <property type="project" value="TreeGrafter"/>
</dbReference>
<name>A0A7W7FUI4_9PSEU</name>
<dbReference type="AlphaFoldDB" id="A0A7W7FUI4"/>
<accession>A0A7W7FUI4</accession>
<dbReference type="InterPro" id="IPR051912">
    <property type="entry name" value="Alkylbase_DNA_Glycosylase/TA"/>
</dbReference>
<dbReference type="GO" id="GO:0005737">
    <property type="term" value="C:cytoplasm"/>
    <property type="evidence" value="ECO:0007669"/>
    <property type="project" value="TreeGrafter"/>
</dbReference>
<evidence type="ECO:0000256" key="4">
    <source>
        <dbReference type="ARBA" id="ARBA00023204"/>
    </source>
</evidence>
<dbReference type="GO" id="GO:0008725">
    <property type="term" value="F:DNA-3-methyladenine glycosylase activity"/>
    <property type="evidence" value="ECO:0007669"/>
    <property type="project" value="TreeGrafter"/>
</dbReference>
<evidence type="ECO:0000256" key="1">
    <source>
        <dbReference type="ARBA" id="ARBA00000086"/>
    </source>
</evidence>
<dbReference type="PANTHER" id="PTHR43003:SF6">
    <property type="entry name" value="DNA GLYCOSYLASE"/>
    <property type="match status" value="1"/>
</dbReference>
<dbReference type="GO" id="GO:0043916">
    <property type="term" value="F:DNA-7-methylguanine glycosylase activity"/>
    <property type="evidence" value="ECO:0007669"/>
    <property type="project" value="TreeGrafter"/>
</dbReference>
<dbReference type="GO" id="GO:0032993">
    <property type="term" value="C:protein-DNA complex"/>
    <property type="evidence" value="ECO:0007669"/>
    <property type="project" value="TreeGrafter"/>
</dbReference>
<dbReference type="InterPro" id="IPR011257">
    <property type="entry name" value="DNA_glycosylase"/>
</dbReference>
<comment type="caution">
    <text evidence="6">The sequence shown here is derived from an EMBL/GenBank/DDBJ whole genome shotgun (WGS) entry which is preliminary data.</text>
</comment>
<comment type="catalytic activity">
    <reaction evidence="1">
        <text>Hydrolysis of alkylated DNA, releasing 3-methyladenine, 3-methylguanine, 7-methylguanine and 7-methyladenine.</text>
        <dbReference type="EC" id="3.2.2.21"/>
    </reaction>
</comment>
<dbReference type="GO" id="GO:0006307">
    <property type="term" value="P:DNA alkylation repair"/>
    <property type="evidence" value="ECO:0007669"/>
    <property type="project" value="TreeGrafter"/>
</dbReference>
<dbReference type="Gene3D" id="1.10.340.30">
    <property type="entry name" value="Hypothetical protein, domain 2"/>
    <property type="match status" value="1"/>
</dbReference>
<evidence type="ECO:0000259" key="5">
    <source>
        <dbReference type="SMART" id="SM00478"/>
    </source>
</evidence>
<organism evidence="6 7">
    <name type="scientific">Crossiella cryophila</name>
    <dbReference type="NCBI Taxonomy" id="43355"/>
    <lineage>
        <taxon>Bacteria</taxon>
        <taxon>Bacillati</taxon>
        <taxon>Actinomycetota</taxon>
        <taxon>Actinomycetes</taxon>
        <taxon>Pseudonocardiales</taxon>
        <taxon>Pseudonocardiaceae</taxon>
        <taxon>Crossiella</taxon>
    </lineage>
</organism>
<dbReference type="PANTHER" id="PTHR43003">
    <property type="entry name" value="DNA-3-METHYLADENINE GLYCOSYLASE"/>
    <property type="match status" value="1"/>
</dbReference>
<evidence type="ECO:0000313" key="6">
    <source>
        <dbReference type="EMBL" id="MBB4675819.1"/>
    </source>
</evidence>
<evidence type="ECO:0000256" key="3">
    <source>
        <dbReference type="ARBA" id="ARBA00022763"/>
    </source>
</evidence>
<feature type="domain" description="HhH-GPD" evidence="5">
    <location>
        <begin position="129"/>
        <end position="292"/>
    </location>
</feature>
<gene>
    <name evidence="6" type="ORF">HNR67_001937</name>
</gene>
<keyword evidence="3" id="KW-0227">DNA damage</keyword>
<dbReference type="SUPFAM" id="SSF48150">
    <property type="entry name" value="DNA-glycosylase"/>
    <property type="match status" value="1"/>
</dbReference>
<dbReference type="InterPro" id="IPR003265">
    <property type="entry name" value="HhH-GPD_domain"/>
</dbReference>
<keyword evidence="7" id="KW-1185">Reference proteome</keyword>
<dbReference type="GO" id="GO:0006285">
    <property type="term" value="P:base-excision repair, AP site formation"/>
    <property type="evidence" value="ECO:0007669"/>
    <property type="project" value="TreeGrafter"/>
</dbReference>
<dbReference type="EC" id="3.2.2.21" evidence="2"/>
<dbReference type="CDD" id="cd00056">
    <property type="entry name" value="ENDO3c"/>
    <property type="match status" value="1"/>
</dbReference>
<evidence type="ECO:0000256" key="2">
    <source>
        <dbReference type="ARBA" id="ARBA00012000"/>
    </source>
</evidence>
<dbReference type="RefSeq" id="WP_185001728.1">
    <property type="nucleotide sequence ID" value="NZ_BAAAUI010000022.1"/>
</dbReference>